<name>A0A1A8JDJ3_NOTKU</name>
<feature type="non-terminal residue" evidence="1">
    <location>
        <position position="8"/>
    </location>
</feature>
<sequence length="8" mass="900">MSVKVLSH</sequence>
<reference evidence="1" key="1">
    <citation type="submission" date="2016-05" db="EMBL/GenBank/DDBJ databases">
        <authorList>
            <person name="Lavstsen T."/>
            <person name="Jespersen J.S."/>
        </authorList>
    </citation>
    <scope>NUCLEOTIDE SEQUENCE</scope>
    <source>
        <tissue evidence="1">Brain</tissue>
    </source>
</reference>
<protein>
    <submittedName>
        <fullName evidence="1">Uncharacterized protein</fullName>
    </submittedName>
</protein>
<accession>A0A1A8JDJ3</accession>
<evidence type="ECO:0000313" key="1">
    <source>
        <dbReference type="EMBL" id="SBR07750.1"/>
    </source>
</evidence>
<reference evidence="1" key="2">
    <citation type="submission" date="2016-06" db="EMBL/GenBank/DDBJ databases">
        <title>The genome of a short-lived fish provides insights into sex chromosome evolution and the genetic control of aging.</title>
        <authorList>
            <person name="Reichwald K."/>
            <person name="Felder M."/>
            <person name="Petzold A."/>
            <person name="Koch P."/>
            <person name="Groth M."/>
            <person name="Platzer M."/>
        </authorList>
    </citation>
    <scope>NUCLEOTIDE SEQUENCE</scope>
    <source>
        <tissue evidence="1">Brain</tissue>
    </source>
</reference>
<gene>
    <name evidence="1" type="primary">Nfu_g_1_001745</name>
</gene>
<organism evidence="1">
    <name type="scientific">Nothobranchius kuhntae</name>
    <name type="common">Beira killifish</name>
    <dbReference type="NCBI Taxonomy" id="321403"/>
    <lineage>
        <taxon>Eukaryota</taxon>
        <taxon>Metazoa</taxon>
        <taxon>Chordata</taxon>
        <taxon>Craniata</taxon>
        <taxon>Vertebrata</taxon>
        <taxon>Euteleostomi</taxon>
        <taxon>Actinopterygii</taxon>
        <taxon>Neopterygii</taxon>
        <taxon>Teleostei</taxon>
        <taxon>Neoteleostei</taxon>
        <taxon>Acanthomorphata</taxon>
        <taxon>Ovalentaria</taxon>
        <taxon>Atherinomorphae</taxon>
        <taxon>Cyprinodontiformes</taxon>
        <taxon>Nothobranchiidae</taxon>
        <taxon>Nothobranchius</taxon>
    </lineage>
</organism>
<dbReference type="EMBL" id="HAED01021091">
    <property type="protein sequence ID" value="SBR07750.1"/>
    <property type="molecule type" value="Transcribed_RNA"/>
</dbReference>
<proteinExistence type="predicted"/>